<reference evidence="2 3" key="1">
    <citation type="submission" date="2019-08" db="EMBL/GenBank/DDBJ databases">
        <title>Bradyrhizobium hipponensis sp. nov., a rhizobium isolated from a Lupinus angustifolius root nodule in Tunisia.</title>
        <authorList>
            <person name="Off K."/>
            <person name="Rejili M."/>
            <person name="Mars M."/>
            <person name="Brachmann A."/>
            <person name="Marin M."/>
        </authorList>
    </citation>
    <scope>NUCLEOTIDE SEQUENCE [LARGE SCALE GENOMIC DNA]</scope>
    <source>
        <strain evidence="2 3">CTAW11</strain>
    </source>
</reference>
<dbReference type="AlphaFoldDB" id="A0A5S4VW73"/>
<dbReference type="InterPro" id="IPR000086">
    <property type="entry name" value="NUDIX_hydrolase_dom"/>
</dbReference>
<feature type="domain" description="Nudix hydrolase" evidence="1">
    <location>
        <begin position="2"/>
        <end position="134"/>
    </location>
</feature>
<dbReference type="Proteomes" id="UP000324853">
    <property type="component" value="Unassembled WGS sequence"/>
</dbReference>
<dbReference type="InterPro" id="IPR015797">
    <property type="entry name" value="NUDIX_hydrolase-like_dom_sf"/>
</dbReference>
<organism evidence="2 3">
    <name type="scientific">Bradyrhizobium cytisi</name>
    <dbReference type="NCBI Taxonomy" id="515489"/>
    <lineage>
        <taxon>Bacteria</taxon>
        <taxon>Pseudomonadati</taxon>
        <taxon>Pseudomonadota</taxon>
        <taxon>Alphaproteobacteria</taxon>
        <taxon>Hyphomicrobiales</taxon>
        <taxon>Nitrobacteraceae</taxon>
        <taxon>Bradyrhizobium</taxon>
    </lineage>
</organism>
<dbReference type="Pfam" id="PF00293">
    <property type="entry name" value="NUDIX"/>
    <property type="match status" value="1"/>
</dbReference>
<proteinExistence type="predicted"/>
<comment type="caution">
    <text evidence="2">The sequence shown here is derived from an EMBL/GenBank/DDBJ whole genome shotgun (WGS) entry which is preliminary data.</text>
</comment>
<dbReference type="RefSeq" id="WP_148756647.1">
    <property type="nucleotide sequence ID" value="NZ_VSSR01000133.1"/>
</dbReference>
<sequence>MPDRHIALAVVLDTAGRYLFQRRDDIPDIVYPGRLSLFGGHCEPGETYLACIARELHEEITYLVAPERFGFLTTLDGCGEVVKGDIVRGHVFLVTGIPADEIVVTEGSLAIIDPDELMQSLPHLEGDLTPASRFGLRGFLNGLK</sequence>
<accession>A0A5S4VW73</accession>
<dbReference type="Gene3D" id="3.90.79.10">
    <property type="entry name" value="Nucleoside Triphosphate Pyrophosphohydrolase"/>
    <property type="match status" value="1"/>
</dbReference>
<evidence type="ECO:0000313" key="2">
    <source>
        <dbReference type="EMBL" id="TYL70473.1"/>
    </source>
</evidence>
<name>A0A5S4VW73_9BRAD</name>
<evidence type="ECO:0000313" key="3">
    <source>
        <dbReference type="Proteomes" id="UP000324853"/>
    </source>
</evidence>
<keyword evidence="3" id="KW-1185">Reference proteome</keyword>
<evidence type="ECO:0000259" key="1">
    <source>
        <dbReference type="PROSITE" id="PS51462"/>
    </source>
</evidence>
<gene>
    <name evidence="2" type="ORF">FXB38_41565</name>
</gene>
<dbReference type="PROSITE" id="PS51462">
    <property type="entry name" value="NUDIX"/>
    <property type="match status" value="1"/>
</dbReference>
<dbReference type="EMBL" id="VSSR01000133">
    <property type="protein sequence ID" value="TYL70473.1"/>
    <property type="molecule type" value="Genomic_DNA"/>
</dbReference>
<dbReference type="SUPFAM" id="SSF55811">
    <property type="entry name" value="Nudix"/>
    <property type="match status" value="1"/>
</dbReference>
<dbReference type="GO" id="GO:0003824">
    <property type="term" value="F:catalytic activity"/>
    <property type="evidence" value="ECO:0007669"/>
    <property type="project" value="UniProtKB-ARBA"/>
</dbReference>
<protein>
    <submittedName>
        <fullName evidence="2">NUDIX domain-containing protein</fullName>
    </submittedName>
</protein>
<dbReference type="OrthoDB" id="289720at2"/>